<dbReference type="Gene3D" id="3.40.50.1010">
    <property type="entry name" value="5'-nuclease"/>
    <property type="match status" value="1"/>
</dbReference>
<sequence>MEQPITKEGTLALIDTFAYLFRSYYMSAKTKPLTNDKGFPTGLLTGLVGMVKKFYKDKKTCLLSCLP</sequence>
<evidence type="ECO:0000313" key="2">
    <source>
        <dbReference type="EMBL" id="ADU85352.1"/>
    </source>
</evidence>
<dbReference type="eggNOG" id="COG0258">
    <property type="taxonomic scope" value="Bacteria"/>
</dbReference>
<feature type="domain" description="5'-3' exonuclease alpha-helical arch N-terminal" evidence="1">
    <location>
        <begin position="11"/>
        <end position="60"/>
    </location>
</feature>
<dbReference type="AlphaFoldDB" id="E8QTY8"/>
<dbReference type="KEGG" id="hes:HPSA_06980"/>
<proteinExistence type="predicted"/>
<reference evidence="2 3" key="2">
    <citation type="journal article" date="2013" name="Genome Announc.">
        <title>Genome Sequences of Three hpAfrica2 Strains of Helicobacter pylori.</title>
        <authorList>
            <person name="Duncan S.S."/>
            <person name="Bertoli M.T."/>
            <person name="Kersulyte D."/>
            <person name="Valk P.L."/>
            <person name="Tamma S."/>
            <person name="Segal I."/>
            <person name="McClain M.S."/>
            <person name="Cover T.L."/>
            <person name="Berg D.E."/>
        </authorList>
    </citation>
    <scope>NUCLEOTIDE SEQUENCE [LARGE SCALE GENOMIC DNA]</scope>
    <source>
        <strain evidence="2 3">SouthAfrica7</strain>
    </source>
</reference>
<reference evidence="3" key="1">
    <citation type="submission" date="2010-11" db="EMBL/GenBank/DDBJ databases">
        <title>Genome sequence of Helicobacter pylori strain SouthAfrica7.</title>
        <authorList>
            <person name="Kersulyte D."/>
            <person name="Segal I."/>
            <person name="Mistry R."/>
            <person name="Berg D.E."/>
        </authorList>
    </citation>
    <scope>NUCLEOTIDE SEQUENCE [LARGE SCALE GENOMIC DNA]</scope>
    <source>
        <strain evidence="3">SouthAfrica7</strain>
    </source>
</reference>
<dbReference type="Proteomes" id="UP000007467">
    <property type="component" value="Chromosome"/>
</dbReference>
<evidence type="ECO:0000259" key="1">
    <source>
        <dbReference type="Pfam" id="PF02739"/>
    </source>
</evidence>
<gene>
    <name evidence="2" type="ordered locus">HPSA_06980</name>
</gene>
<name>E8QTY8_HELPW</name>
<accession>E8QTY8</accession>
<organism evidence="2 3">
    <name type="scientific">Helicobacter pylori (strain SouthAfrica7)</name>
    <dbReference type="NCBI Taxonomy" id="907239"/>
    <lineage>
        <taxon>Bacteria</taxon>
        <taxon>Pseudomonadati</taxon>
        <taxon>Campylobacterota</taxon>
        <taxon>Epsilonproteobacteria</taxon>
        <taxon>Campylobacterales</taxon>
        <taxon>Helicobacteraceae</taxon>
        <taxon>Helicobacter</taxon>
    </lineage>
</organism>
<dbReference type="InterPro" id="IPR029060">
    <property type="entry name" value="PIN-like_dom_sf"/>
</dbReference>
<evidence type="ECO:0000313" key="3">
    <source>
        <dbReference type="Proteomes" id="UP000007467"/>
    </source>
</evidence>
<dbReference type="InterPro" id="IPR020046">
    <property type="entry name" value="5-3_exonucl_a-hlix_arch_N"/>
</dbReference>
<protein>
    <submittedName>
        <fullName evidence="2">DNA polymerase I</fullName>
    </submittedName>
</protein>
<dbReference type="Pfam" id="PF02739">
    <property type="entry name" value="5_3_exonuc_N"/>
    <property type="match status" value="1"/>
</dbReference>
<dbReference type="SUPFAM" id="SSF88723">
    <property type="entry name" value="PIN domain-like"/>
    <property type="match status" value="1"/>
</dbReference>
<dbReference type="EMBL" id="CP002336">
    <property type="protein sequence ID" value="ADU85352.1"/>
    <property type="molecule type" value="Genomic_DNA"/>
</dbReference>
<dbReference type="HOGENOM" id="CLU_2806576_0_0_7"/>
<dbReference type="PATRIC" id="fig|907239.3.peg.1424"/>